<dbReference type="Pfam" id="PF00304">
    <property type="entry name" value="Gamma-thionin"/>
    <property type="match status" value="1"/>
</dbReference>
<dbReference type="PRINTS" id="PR00288">
    <property type="entry name" value="PUROTHIONIN"/>
</dbReference>
<dbReference type="InterPro" id="IPR008176">
    <property type="entry name" value="Defensin_plant"/>
</dbReference>
<dbReference type="STRING" id="4113.M1B7U5"/>
<dbReference type="InParanoid" id="M1B7U5"/>
<dbReference type="SMART" id="SM00505">
    <property type="entry name" value="Knot1"/>
    <property type="match status" value="1"/>
</dbReference>
<name>M1B7U5_SOLTU</name>
<organism evidence="2 3">
    <name type="scientific">Solanum tuberosum</name>
    <name type="common">Potato</name>
    <dbReference type="NCBI Taxonomy" id="4113"/>
    <lineage>
        <taxon>Eukaryota</taxon>
        <taxon>Viridiplantae</taxon>
        <taxon>Streptophyta</taxon>
        <taxon>Embryophyta</taxon>
        <taxon>Tracheophyta</taxon>
        <taxon>Spermatophyta</taxon>
        <taxon>Magnoliopsida</taxon>
        <taxon>eudicotyledons</taxon>
        <taxon>Gunneridae</taxon>
        <taxon>Pentapetalae</taxon>
        <taxon>asterids</taxon>
        <taxon>lamiids</taxon>
        <taxon>Solanales</taxon>
        <taxon>Solanaceae</taxon>
        <taxon>Solanoideae</taxon>
        <taxon>Solaneae</taxon>
        <taxon>Solanum</taxon>
    </lineage>
</organism>
<protein>
    <submittedName>
        <fullName evidence="2">Defensin</fullName>
    </submittedName>
</protein>
<dbReference type="Gene3D" id="3.30.30.10">
    <property type="entry name" value="Knottin, scorpion toxin-like"/>
    <property type="match status" value="1"/>
</dbReference>
<dbReference type="InterPro" id="IPR036574">
    <property type="entry name" value="Scorpion_toxin-like_sf"/>
</dbReference>
<dbReference type="AlphaFoldDB" id="M1B7U5"/>
<dbReference type="OMA" id="RTCETRS"/>
<evidence type="ECO:0000259" key="1">
    <source>
        <dbReference type="SMART" id="SM00505"/>
    </source>
</evidence>
<evidence type="ECO:0000313" key="2">
    <source>
        <dbReference type="EnsemblPlants" id="PGSC0003DMT400039136"/>
    </source>
</evidence>
<dbReference type="InterPro" id="IPR003614">
    <property type="entry name" value="Knottins"/>
</dbReference>
<evidence type="ECO:0000313" key="3">
    <source>
        <dbReference type="Proteomes" id="UP000011115"/>
    </source>
</evidence>
<feature type="domain" description="Knottins-like" evidence="1">
    <location>
        <begin position="7"/>
        <end position="52"/>
    </location>
</feature>
<dbReference type="EnsemblPlants" id="PGSC0003DMT400039136">
    <property type="protein sequence ID" value="PGSC0003DMT400039136"/>
    <property type="gene ID" value="PGSC0003DMG400015133"/>
</dbReference>
<dbReference type="SUPFAM" id="SSF57095">
    <property type="entry name" value="Scorpion toxin-like"/>
    <property type="match status" value="1"/>
</dbReference>
<proteinExistence type="predicted"/>
<dbReference type="Gramene" id="PGSC0003DMT400039136">
    <property type="protein sequence ID" value="PGSC0003DMT400039136"/>
    <property type="gene ID" value="PGSC0003DMG400015133"/>
</dbReference>
<reference evidence="2" key="2">
    <citation type="submission" date="2015-06" db="UniProtKB">
        <authorList>
            <consortium name="EnsemblPlants"/>
        </authorList>
    </citation>
    <scope>IDENTIFICATION</scope>
    <source>
        <strain evidence="2">DM1-3 516 R44</strain>
    </source>
</reference>
<dbReference type="PROSITE" id="PS00940">
    <property type="entry name" value="GAMMA_THIONIN"/>
    <property type="match status" value="1"/>
</dbReference>
<accession>M1B7U5</accession>
<reference evidence="3" key="1">
    <citation type="journal article" date="2011" name="Nature">
        <title>Genome sequence and analysis of the tuber crop potato.</title>
        <authorList>
            <consortium name="The Potato Genome Sequencing Consortium"/>
        </authorList>
    </citation>
    <scope>NUCLEOTIDE SEQUENCE [LARGE SCALE GENOMIC DNA]</scope>
    <source>
        <strain evidence="3">cv. DM1-3 516 R44</strain>
    </source>
</reference>
<keyword evidence="3" id="KW-1185">Reference proteome</keyword>
<dbReference type="Proteomes" id="UP000011115">
    <property type="component" value="Unassembled WGS sequence"/>
</dbReference>
<dbReference type="GO" id="GO:0006952">
    <property type="term" value="P:defense response"/>
    <property type="evidence" value="ECO:0000318"/>
    <property type="project" value="GO_Central"/>
</dbReference>
<dbReference type="PaxDb" id="4113-PGSC0003DMT400039136"/>
<dbReference type="HOGENOM" id="CLU_161668_5_1_1"/>
<sequence>MVVEAKTCESPSRRFKGLCFNTWKCRFVCSTERFSSGHCNGLRHRCICTKQC</sequence>